<feature type="transmembrane region" description="Helical" evidence="1">
    <location>
        <begin position="277"/>
        <end position="296"/>
    </location>
</feature>
<dbReference type="Pfam" id="PF06912">
    <property type="entry name" value="DUF1275"/>
    <property type="match status" value="1"/>
</dbReference>
<keyword evidence="1" id="KW-0472">Membrane</keyword>
<dbReference type="PANTHER" id="PTHR37488">
    <property type="entry name" value="DUF1275 DOMAIN-CONTAINING PROTEIN"/>
    <property type="match status" value="1"/>
</dbReference>
<feature type="transmembrane region" description="Helical" evidence="1">
    <location>
        <begin position="154"/>
        <end position="175"/>
    </location>
</feature>
<feature type="transmembrane region" description="Helical" evidence="1">
    <location>
        <begin position="72"/>
        <end position="93"/>
    </location>
</feature>
<evidence type="ECO:0000313" key="2">
    <source>
        <dbReference type="EMBL" id="KAG1762985.1"/>
    </source>
</evidence>
<sequence length="304" mass="33645">MATFTKGINMNITQEKIFAVLPPPITQSRTYSSVWTQCDFQVEQVENDATTMGRLKRYLLVEVDEKRSTVPLAAYCFMTGVVNALIFNAIFIWCGSQTGNSLQLSLAISRLLNLKRDYSFHLVDQQALCSVISFALAVFLGGSIGDKMGSKTRAWLFLGTFIQTLFTIASAIVMWVGRESSTADARYAPTWSDTLSFMFTGFLSASMGLQGVMARRVNTHFGNTVALTAAWVDLMADPKLLDIRRLVPSRDHRILTIFCFVLGGFAGHVSLDKIGSARTLAITAGIRFAISIWWLLTPGKDPRL</sequence>
<keyword evidence="1" id="KW-1133">Transmembrane helix</keyword>
<dbReference type="OrthoDB" id="5288586at2759"/>
<feature type="transmembrane region" description="Helical" evidence="1">
    <location>
        <begin position="195"/>
        <end position="214"/>
    </location>
</feature>
<accession>A0A9P6ZH30</accession>
<name>A0A9P6ZH30_9AGAM</name>
<evidence type="ECO:0000256" key="1">
    <source>
        <dbReference type="SAM" id="Phobius"/>
    </source>
</evidence>
<gene>
    <name evidence="2" type="ORF">EV702DRAFT_210399</name>
</gene>
<feature type="transmembrane region" description="Helical" evidence="1">
    <location>
        <begin position="125"/>
        <end position="142"/>
    </location>
</feature>
<organism evidence="2 3">
    <name type="scientific">Suillus placidus</name>
    <dbReference type="NCBI Taxonomy" id="48579"/>
    <lineage>
        <taxon>Eukaryota</taxon>
        <taxon>Fungi</taxon>
        <taxon>Dikarya</taxon>
        <taxon>Basidiomycota</taxon>
        <taxon>Agaricomycotina</taxon>
        <taxon>Agaricomycetes</taxon>
        <taxon>Agaricomycetidae</taxon>
        <taxon>Boletales</taxon>
        <taxon>Suillineae</taxon>
        <taxon>Suillaceae</taxon>
        <taxon>Suillus</taxon>
    </lineage>
</organism>
<keyword evidence="3" id="KW-1185">Reference proteome</keyword>
<reference evidence="2" key="1">
    <citation type="journal article" date="2020" name="New Phytol.">
        <title>Comparative genomics reveals dynamic genome evolution in host specialist ectomycorrhizal fungi.</title>
        <authorList>
            <person name="Lofgren L.A."/>
            <person name="Nguyen N.H."/>
            <person name="Vilgalys R."/>
            <person name="Ruytinx J."/>
            <person name="Liao H.L."/>
            <person name="Branco S."/>
            <person name="Kuo A."/>
            <person name="LaButti K."/>
            <person name="Lipzen A."/>
            <person name="Andreopoulos W."/>
            <person name="Pangilinan J."/>
            <person name="Riley R."/>
            <person name="Hundley H."/>
            <person name="Na H."/>
            <person name="Barry K."/>
            <person name="Grigoriev I.V."/>
            <person name="Stajich J.E."/>
            <person name="Kennedy P.G."/>
        </authorList>
    </citation>
    <scope>NUCLEOTIDE SEQUENCE</scope>
    <source>
        <strain evidence="2">DOB743</strain>
    </source>
</reference>
<feature type="transmembrane region" description="Helical" evidence="1">
    <location>
        <begin position="254"/>
        <end position="271"/>
    </location>
</feature>
<dbReference type="AlphaFoldDB" id="A0A9P6ZH30"/>
<keyword evidence="1" id="KW-0812">Transmembrane</keyword>
<protein>
    <submittedName>
        <fullName evidence="2">Uncharacterized protein</fullName>
    </submittedName>
</protein>
<dbReference type="Proteomes" id="UP000714275">
    <property type="component" value="Unassembled WGS sequence"/>
</dbReference>
<proteinExistence type="predicted"/>
<dbReference type="InterPro" id="IPR010699">
    <property type="entry name" value="DUF1275"/>
</dbReference>
<dbReference type="EMBL" id="JABBWD010000186">
    <property type="protein sequence ID" value="KAG1762985.1"/>
    <property type="molecule type" value="Genomic_DNA"/>
</dbReference>
<evidence type="ECO:0000313" key="3">
    <source>
        <dbReference type="Proteomes" id="UP000714275"/>
    </source>
</evidence>
<dbReference type="PANTHER" id="PTHR37488:SF2">
    <property type="entry name" value="DUF1275 DOMAIN-CONTAINING PROTEIN"/>
    <property type="match status" value="1"/>
</dbReference>
<comment type="caution">
    <text evidence="2">The sequence shown here is derived from an EMBL/GenBank/DDBJ whole genome shotgun (WGS) entry which is preliminary data.</text>
</comment>